<keyword evidence="5 18" id="KW-0808">Transferase</keyword>
<dbReference type="GO" id="GO:0008360">
    <property type="term" value="P:regulation of cell shape"/>
    <property type="evidence" value="ECO:0007669"/>
    <property type="project" value="UniProtKB-KW"/>
</dbReference>
<comment type="pathway">
    <text evidence="18">Nucleotide-sugar biosynthesis; UDP-N-acetyl-alpha-D-glucosamine biosynthesis; UDP-N-acetyl-alpha-D-glucosamine from N-acetyl-alpha-D-glucosamine 1-phosphate: step 1/1.</text>
</comment>
<feature type="binding site" evidence="18">
    <location>
        <position position="443"/>
    </location>
    <ligand>
        <name>acetyl-CoA</name>
        <dbReference type="ChEBI" id="CHEBI:57288"/>
    </ligand>
</feature>
<comment type="catalytic activity">
    <reaction evidence="15 18">
        <text>alpha-D-glucosamine 1-phosphate + acetyl-CoA = N-acetyl-alpha-D-glucosamine 1-phosphate + CoA + H(+)</text>
        <dbReference type="Rhea" id="RHEA:13725"/>
        <dbReference type="ChEBI" id="CHEBI:15378"/>
        <dbReference type="ChEBI" id="CHEBI:57287"/>
        <dbReference type="ChEBI" id="CHEBI:57288"/>
        <dbReference type="ChEBI" id="CHEBI:57776"/>
        <dbReference type="ChEBI" id="CHEBI:58516"/>
        <dbReference type="EC" id="2.3.1.157"/>
    </reaction>
</comment>
<evidence type="ECO:0000256" key="1">
    <source>
        <dbReference type="ARBA" id="ARBA00004496"/>
    </source>
</evidence>
<dbReference type="EC" id="2.7.7.23" evidence="18"/>
<dbReference type="EMBL" id="JRPK02000044">
    <property type="protein sequence ID" value="TLD95496.1"/>
    <property type="molecule type" value="Genomic_DNA"/>
</dbReference>
<comment type="caution">
    <text evidence="20">The sequence shown here is derived from an EMBL/GenBank/DDBJ whole genome shotgun (WGS) entry which is preliminary data.</text>
</comment>
<evidence type="ECO:0000256" key="17">
    <source>
        <dbReference type="ARBA" id="ARBA00049628"/>
    </source>
</evidence>
<dbReference type="InterPro" id="IPR050065">
    <property type="entry name" value="GlmU-like"/>
</dbReference>
<feature type="binding site" evidence="18">
    <location>
        <position position="111"/>
    </location>
    <ligand>
        <name>Mg(2+)</name>
        <dbReference type="ChEBI" id="CHEBI:18420"/>
    </ligand>
</feature>
<dbReference type="GO" id="GO:0006048">
    <property type="term" value="P:UDP-N-acetylglucosamine biosynthetic process"/>
    <property type="evidence" value="ECO:0007669"/>
    <property type="project" value="UniProtKB-UniPathway"/>
</dbReference>
<evidence type="ECO:0000256" key="5">
    <source>
        <dbReference type="ARBA" id="ARBA00022679"/>
    </source>
</evidence>
<keyword evidence="13 18" id="KW-0012">Acyltransferase</keyword>
<dbReference type="GO" id="GO:0071555">
    <property type="term" value="P:cell wall organization"/>
    <property type="evidence" value="ECO:0007669"/>
    <property type="project" value="UniProtKB-KW"/>
</dbReference>
<feature type="region of interest" description="Linker" evidence="18">
    <location>
        <begin position="254"/>
        <end position="274"/>
    </location>
</feature>
<dbReference type="SUPFAM" id="SSF53448">
    <property type="entry name" value="Nucleotide-diphospho-sugar transferases"/>
    <property type="match status" value="1"/>
</dbReference>
<sequence length="462" mass="51214">MVSVVILAAGFGTRIKSDTPKVLHTLCGKSMIEYVIDTALQISSDVHVVLYNQKEKIQAFLQDKYAWYIADKITFHTQLHDKYPGTGGALMQENKQLIDIKGTKVLILSGDTPLVTCNDLEKLVNGGGAINLCVFQTQNPYGYGRIIKKTQNTSSKEECFAIESIIEEKDCDITQKQIDVVNAGIYCFERKILQDYIPKLDSNNAQQEYYLTQVIELASQDFRENKDLKSNADSRDIFAFMCCEENMLGINTKLHLSQAEQILLTRLRNKAMEQGVIMQIPESIYIESDVCFEGECVLENGVRITGKSYIKNSHIKAHSVVEESEITQSDIGPHAHIRPNSNIKDSHIGNFVECKNASLEGIKAGHLSYLGDCVIGSGSNVGAGVITCNYDGMKKHKTHIGKNVFIGSDCQLVAPVNIADNVLIGAGSTITKNIEEGSLSLARSKQVNYPNGFYKFFTQKSE</sequence>
<feature type="binding site" evidence="18">
    <location>
        <position position="167"/>
    </location>
    <ligand>
        <name>UDP-N-acetyl-alpha-D-glucosamine</name>
        <dbReference type="ChEBI" id="CHEBI:57705"/>
    </ligand>
</feature>
<dbReference type="UniPathway" id="UPA00113">
    <property type="reaction ID" value="UER00532"/>
</dbReference>
<feature type="binding site" evidence="18">
    <location>
        <position position="383"/>
    </location>
    <ligand>
        <name>acetyl-CoA</name>
        <dbReference type="ChEBI" id="CHEBI:57288"/>
    </ligand>
</feature>
<dbReference type="InterPro" id="IPR025877">
    <property type="entry name" value="MobA-like_NTP_Trfase"/>
</dbReference>
<dbReference type="PANTHER" id="PTHR43584:SF3">
    <property type="entry name" value="BIFUNCTIONAL PROTEIN GLMU"/>
    <property type="match status" value="1"/>
</dbReference>
<dbReference type="CDD" id="cd02540">
    <property type="entry name" value="GT2_GlmU_N_bac"/>
    <property type="match status" value="1"/>
</dbReference>
<evidence type="ECO:0000256" key="14">
    <source>
        <dbReference type="ARBA" id="ARBA00023316"/>
    </source>
</evidence>
<dbReference type="InterPro" id="IPR001451">
    <property type="entry name" value="Hexapep"/>
</dbReference>
<dbReference type="Proteomes" id="UP000029861">
    <property type="component" value="Unassembled WGS sequence"/>
</dbReference>
<comment type="pathway">
    <text evidence="18">Bacterial outer membrane biogenesis; LPS lipid A biosynthesis.</text>
</comment>
<dbReference type="CDD" id="cd03353">
    <property type="entry name" value="LbH_GlmU_C"/>
    <property type="match status" value="1"/>
</dbReference>
<feature type="binding site" evidence="18">
    <location>
        <position position="182"/>
    </location>
    <ligand>
        <name>UDP-N-acetyl-alpha-D-glucosamine</name>
        <dbReference type="ChEBI" id="CHEBI:57705"/>
    </ligand>
</feature>
<evidence type="ECO:0000256" key="11">
    <source>
        <dbReference type="ARBA" id="ARBA00022984"/>
    </source>
</evidence>
<keyword evidence="6 18" id="KW-0548">Nucleotidyltransferase</keyword>
<evidence type="ECO:0000256" key="13">
    <source>
        <dbReference type="ARBA" id="ARBA00023315"/>
    </source>
</evidence>
<organism evidence="20 21">
    <name type="scientific">Helicobacter trogontum</name>
    <dbReference type="NCBI Taxonomy" id="50960"/>
    <lineage>
        <taxon>Bacteria</taxon>
        <taxon>Pseudomonadati</taxon>
        <taxon>Campylobacterota</taxon>
        <taxon>Epsilonproteobacteria</taxon>
        <taxon>Campylobacterales</taxon>
        <taxon>Helicobacteraceae</taxon>
        <taxon>Helicobacter</taxon>
    </lineage>
</organism>
<keyword evidence="10 18" id="KW-0133">Cell shape</keyword>
<feature type="region of interest" description="N-acetyltransferase" evidence="18">
    <location>
        <begin position="275"/>
        <end position="462"/>
    </location>
</feature>
<comment type="similarity">
    <text evidence="3 18">In the N-terminal section; belongs to the N-acetylglucosamine-1-phosphate uridyltransferase family.</text>
</comment>
<name>A0A4U8T779_9HELI</name>
<evidence type="ECO:0000256" key="6">
    <source>
        <dbReference type="ARBA" id="ARBA00022695"/>
    </source>
</evidence>
<evidence type="ECO:0000256" key="3">
    <source>
        <dbReference type="ARBA" id="ARBA00007947"/>
    </source>
</evidence>
<dbReference type="UniPathway" id="UPA00973"/>
<comment type="subunit">
    <text evidence="18">Homotrimer.</text>
</comment>
<dbReference type="GO" id="GO:0005737">
    <property type="term" value="C:cytoplasm"/>
    <property type="evidence" value="ECO:0007669"/>
    <property type="project" value="UniProtKB-SubCell"/>
</dbReference>
<keyword evidence="7 18" id="KW-0479">Metal-binding</keyword>
<comment type="pathway">
    <text evidence="18">Nucleotide-sugar biosynthesis; UDP-N-acetyl-alpha-D-glucosamine biosynthesis; N-acetyl-alpha-D-glucosamine 1-phosphate from alpha-D-glucosamine 6-phosphate (route II): step 2/2.</text>
</comment>
<evidence type="ECO:0000256" key="2">
    <source>
        <dbReference type="ARBA" id="ARBA00007707"/>
    </source>
</evidence>
<feature type="binding site" evidence="18">
    <location>
        <position position="251"/>
    </location>
    <ligand>
        <name>Mg(2+)</name>
        <dbReference type="ChEBI" id="CHEBI:18420"/>
    </ligand>
</feature>
<dbReference type="EC" id="2.3.1.157" evidence="18"/>
<dbReference type="GO" id="GO:0019134">
    <property type="term" value="F:glucosamine-1-phosphate N-acetyltransferase activity"/>
    <property type="evidence" value="ECO:0007669"/>
    <property type="project" value="UniProtKB-UniRule"/>
</dbReference>
<gene>
    <name evidence="18 20" type="primary">glmU</name>
    <name evidence="20" type="ORF">LS80_009180</name>
</gene>
<reference evidence="20 21" key="1">
    <citation type="journal article" date="2014" name="Genome Announc.">
        <title>Draft genome sequences of eight enterohepatic helicobacter species isolated from both laboratory and wild rodents.</title>
        <authorList>
            <person name="Sheh A."/>
            <person name="Shen Z."/>
            <person name="Fox J.G."/>
        </authorList>
    </citation>
    <scope>NUCLEOTIDE SEQUENCE [LARGE SCALE GENOMIC DNA]</scope>
    <source>
        <strain evidence="20 21">ATCC 49310</strain>
    </source>
</reference>
<dbReference type="InterPro" id="IPR038009">
    <property type="entry name" value="GlmU_C_LbH"/>
</dbReference>
<dbReference type="Gene3D" id="3.90.550.10">
    <property type="entry name" value="Spore Coat Polysaccharide Biosynthesis Protein SpsA, Chain A"/>
    <property type="match status" value="1"/>
</dbReference>
<feature type="domain" description="MobA-like NTP transferase" evidence="19">
    <location>
        <begin position="4"/>
        <end position="126"/>
    </location>
</feature>
<feature type="binding site" evidence="18">
    <location>
        <position position="355"/>
    </location>
    <ligand>
        <name>UDP-N-acetyl-alpha-D-glucosamine</name>
        <dbReference type="ChEBI" id="CHEBI:57705"/>
    </ligand>
</feature>
<evidence type="ECO:0000256" key="12">
    <source>
        <dbReference type="ARBA" id="ARBA00023268"/>
    </source>
</evidence>
<dbReference type="NCBIfam" id="TIGR01173">
    <property type="entry name" value="glmU"/>
    <property type="match status" value="1"/>
</dbReference>
<comment type="cofactor">
    <cofactor evidence="18">
        <name>Mg(2+)</name>
        <dbReference type="ChEBI" id="CHEBI:18420"/>
    </cofactor>
    <text evidence="18">Binds 1 Mg(2+) ion per subunit.</text>
</comment>
<evidence type="ECO:0000256" key="9">
    <source>
        <dbReference type="ARBA" id="ARBA00022842"/>
    </source>
</evidence>
<dbReference type="GO" id="GO:0009252">
    <property type="term" value="P:peptidoglycan biosynthetic process"/>
    <property type="evidence" value="ECO:0007669"/>
    <property type="project" value="UniProtKB-UniRule"/>
</dbReference>
<dbReference type="InterPro" id="IPR029044">
    <property type="entry name" value="Nucleotide-diphossugar_trans"/>
</dbReference>
<comment type="caution">
    <text evidence="18">Lacks conserved residue(s) required for the propagation of feature annotation.</text>
</comment>
<evidence type="ECO:0000256" key="7">
    <source>
        <dbReference type="ARBA" id="ARBA00022723"/>
    </source>
</evidence>
<feature type="binding site" evidence="18">
    <location>
        <position position="380"/>
    </location>
    <ligand>
        <name>UDP-N-acetyl-alpha-D-glucosamine</name>
        <dbReference type="ChEBI" id="CHEBI:57705"/>
    </ligand>
</feature>
<feature type="binding site" evidence="18">
    <location>
        <position position="338"/>
    </location>
    <ligand>
        <name>UDP-N-acetyl-alpha-D-glucosamine</name>
        <dbReference type="ChEBI" id="CHEBI:57705"/>
    </ligand>
</feature>
<feature type="binding site" evidence="18">
    <location>
        <begin position="7"/>
        <end position="10"/>
    </location>
    <ligand>
        <name>UDP-N-acetyl-alpha-D-glucosamine</name>
        <dbReference type="ChEBI" id="CHEBI:57705"/>
    </ligand>
</feature>
<keyword evidence="12 18" id="KW-0511">Multifunctional enzyme</keyword>
<dbReference type="PANTHER" id="PTHR43584">
    <property type="entry name" value="NUCLEOTIDYL TRANSFERASE"/>
    <property type="match status" value="1"/>
</dbReference>
<evidence type="ECO:0000256" key="16">
    <source>
        <dbReference type="ARBA" id="ARBA00048493"/>
    </source>
</evidence>
<feature type="binding site" evidence="18">
    <location>
        <position position="144"/>
    </location>
    <ligand>
        <name>UDP-N-acetyl-alpha-D-glucosamine</name>
        <dbReference type="ChEBI" id="CHEBI:57705"/>
    </ligand>
</feature>
<evidence type="ECO:0000256" key="8">
    <source>
        <dbReference type="ARBA" id="ARBA00022737"/>
    </source>
</evidence>
<protein>
    <recommendedName>
        <fullName evidence="18">Bifunctional protein GlmU</fullName>
    </recommendedName>
    <domain>
        <recommendedName>
            <fullName evidence="18">UDP-N-acetylglucosamine pyrophosphorylase</fullName>
            <ecNumber evidence="18">2.7.7.23</ecNumber>
        </recommendedName>
        <alternativeName>
            <fullName evidence="18">N-acetylglucosamine-1-phosphate uridyltransferase</fullName>
        </alternativeName>
    </domain>
    <domain>
        <recommendedName>
            <fullName evidence="18">Glucosamine-1-phosphate N-acetyltransferase</fullName>
            <ecNumber evidence="18">2.3.1.157</ecNumber>
        </recommendedName>
    </domain>
</protein>
<dbReference type="InterPro" id="IPR011004">
    <property type="entry name" value="Trimer_LpxA-like_sf"/>
</dbReference>
<feature type="binding site" evidence="18">
    <location>
        <position position="251"/>
    </location>
    <ligand>
        <name>UDP-N-acetyl-alpha-D-glucosamine</name>
        <dbReference type="ChEBI" id="CHEBI:57705"/>
    </ligand>
</feature>
<evidence type="ECO:0000256" key="4">
    <source>
        <dbReference type="ARBA" id="ARBA00022490"/>
    </source>
</evidence>
<evidence type="ECO:0000256" key="10">
    <source>
        <dbReference type="ARBA" id="ARBA00022960"/>
    </source>
</evidence>
<keyword evidence="9 18" id="KW-0460">Magnesium</keyword>
<dbReference type="NCBIfam" id="NF010939">
    <property type="entry name" value="PRK14359.1"/>
    <property type="match status" value="1"/>
</dbReference>
<feature type="binding site" evidence="18">
    <location>
        <begin position="389"/>
        <end position="390"/>
    </location>
    <ligand>
        <name>acetyl-CoA</name>
        <dbReference type="ChEBI" id="CHEBI:57288"/>
    </ligand>
</feature>
<comment type="function">
    <text evidence="17 18">Catalyzes the last two sequential reactions in the de novo biosynthetic pathway for UDP-N-acetylglucosamine (UDP-GlcNAc). The C-terminal domain catalyzes the transfer of acetyl group from acetyl coenzyme A to glucosamine-1-phosphate (GlcN-1-P) to produce N-acetylglucosamine-1-phosphate (GlcNAc-1-P), which is converted into UDP-GlcNAc by the transfer of uridine 5-monophosphate (from uridine 5-triphosphate), a reaction catalyzed by the N-terminal domain.</text>
</comment>
<feature type="binding site" evidence="18">
    <location>
        <position position="369"/>
    </location>
    <ligand>
        <name>UDP-N-acetyl-alpha-D-glucosamine</name>
        <dbReference type="ChEBI" id="CHEBI:57705"/>
    </ligand>
</feature>
<comment type="subcellular location">
    <subcellularLocation>
        <location evidence="1 18">Cytoplasm</location>
    </subcellularLocation>
</comment>
<evidence type="ECO:0000313" key="20">
    <source>
        <dbReference type="EMBL" id="TLD95496.1"/>
    </source>
</evidence>
<evidence type="ECO:0000259" key="19">
    <source>
        <dbReference type="Pfam" id="PF12804"/>
    </source>
</evidence>
<dbReference type="Pfam" id="PF12804">
    <property type="entry name" value="NTP_transf_3"/>
    <property type="match status" value="1"/>
</dbReference>
<dbReference type="GO" id="GO:0000287">
    <property type="term" value="F:magnesium ion binding"/>
    <property type="evidence" value="ECO:0007669"/>
    <property type="project" value="UniProtKB-UniRule"/>
</dbReference>
<evidence type="ECO:0000256" key="15">
    <source>
        <dbReference type="ARBA" id="ARBA00048247"/>
    </source>
</evidence>
<keyword evidence="14 18" id="KW-0961">Cell wall biogenesis/degradation</keyword>
<feature type="active site" description="Proton acceptor" evidence="18">
    <location>
        <position position="366"/>
    </location>
</feature>
<dbReference type="GO" id="GO:0003977">
    <property type="term" value="F:UDP-N-acetylglucosamine diphosphorylase activity"/>
    <property type="evidence" value="ECO:0007669"/>
    <property type="project" value="UniProtKB-UniRule"/>
</dbReference>
<feature type="binding site" evidence="18">
    <location>
        <begin position="109"/>
        <end position="111"/>
    </location>
    <ligand>
        <name>UDP-N-acetyl-alpha-D-glucosamine</name>
        <dbReference type="ChEBI" id="CHEBI:57705"/>
    </ligand>
</feature>
<dbReference type="SUPFAM" id="SSF51161">
    <property type="entry name" value="Trimeric LpxA-like enzymes"/>
    <property type="match status" value="1"/>
</dbReference>
<keyword evidence="8 18" id="KW-0677">Repeat</keyword>
<feature type="binding site" evidence="18">
    <location>
        <position position="426"/>
    </location>
    <ligand>
        <name>acetyl-CoA</name>
        <dbReference type="ChEBI" id="CHEBI:57288"/>
    </ligand>
</feature>
<dbReference type="Pfam" id="PF00132">
    <property type="entry name" value="Hexapep"/>
    <property type="match status" value="1"/>
</dbReference>
<proteinExistence type="inferred from homology"/>
<dbReference type="InterPro" id="IPR005882">
    <property type="entry name" value="Bifunctional_GlmU"/>
</dbReference>
<dbReference type="GO" id="GO:0016020">
    <property type="term" value="C:membrane"/>
    <property type="evidence" value="ECO:0007669"/>
    <property type="project" value="GOC"/>
</dbReference>
<keyword evidence="4 18" id="KW-0963">Cytoplasm</keyword>
<dbReference type="HAMAP" id="MF_01631">
    <property type="entry name" value="GlmU"/>
    <property type="match status" value="1"/>
</dbReference>
<feature type="region of interest" description="Pyrophosphorylase" evidence="18">
    <location>
        <begin position="1"/>
        <end position="253"/>
    </location>
</feature>
<dbReference type="GO" id="GO:0000902">
    <property type="term" value="P:cell morphogenesis"/>
    <property type="evidence" value="ECO:0007669"/>
    <property type="project" value="UniProtKB-UniRule"/>
</dbReference>
<feature type="binding site" evidence="18">
    <location>
        <begin position="85"/>
        <end position="86"/>
    </location>
    <ligand>
        <name>UDP-N-acetyl-alpha-D-glucosamine</name>
        <dbReference type="ChEBI" id="CHEBI:57705"/>
    </ligand>
</feature>
<dbReference type="AlphaFoldDB" id="A0A4U8T779"/>
<comment type="similarity">
    <text evidence="2 18">In the C-terminal section; belongs to the transferase hexapeptide repeat family.</text>
</comment>
<feature type="binding site" evidence="18">
    <location>
        <position position="21"/>
    </location>
    <ligand>
        <name>UDP-N-acetyl-alpha-D-glucosamine</name>
        <dbReference type="ChEBI" id="CHEBI:57705"/>
    </ligand>
</feature>
<evidence type="ECO:0000256" key="18">
    <source>
        <dbReference type="HAMAP-Rule" id="MF_01631"/>
    </source>
</evidence>
<comment type="catalytic activity">
    <reaction evidence="16 18">
        <text>N-acetyl-alpha-D-glucosamine 1-phosphate + UTP + H(+) = UDP-N-acetyl-alpha-D-glucosamine + diphosphate</text>
        <dbReference type="Rhea" id="RHEA:13509"/>
        <dbReference type="ChEBI" id="CHEBI:15378"/>
        <dbReference type="ChEBI" id="CHEBI:33019"/>
        <dbReference type="ChEBI" id="CHEBI:46398"/>
        <dbReference type="ChEBI" id="CHEBI:57705"/>
        <dbReference type="ChEBI" id="CHEBI:57776"/>
        <dbReference type="EC" id="2.7.7.23"/>
    </reaction>
</comment>
<dbReference type="STRING" id="50960.LS81_02480"/>
<dbReference type="Gene3D" id="2.160.10.10">
    <property type="entry name" value="Hexapeptide repeat proteins"/>
    <property type="match status" value="1"/>
</dbReference>
<accession>A0A4U8T779</accession>
<evidence type="ECO:0000313" key="21">
    <source>
        <dbReference type="Proteomes" id="UP000029861"/>
    </source>
</evidence>
<feature type="binding site" evidence="18">
    <location>
        <position position="408"/>
    </location>
    <ligand>
        <name>acetyl-CoA</name>
        <dbReference type="ChEBI" id="CHEBI:57288"/>
    </ligand>
</feature>
<keyword evidence="11 18" id="KW-0573">Peptidoglycan synthesis</keyword>
<dbReference type="RefSeq" id="WP_034320813.1">
    <property type="nucleotide sequence ID" value="NZ_FZNF01000045.1"/>
</dbReference>
<dbReference type="GO" id="GO:0009245">
    <property type="term" value="P:lipid A biosynthetic process"/>
    <property type="evidence" value="ECO:0007669"/>
    <property type="project" value="UniProtKB-UniRule"/>
</dbReference>